<dbReference type="AlphaFoldDB" id="A0A4Z1F1E3"/>
<dbReference type="OrthoDB" id="3519989at2759"/>
<proteinExistence type="predicted"/>
<dbReference type="EMBL" id="PQXH01000010">
    <property type="protein sequence ID" value="TGO18414.1"/>
    <property type="molecule type" value="Genomic_DNA"/>
</dbReference>
<protein>
    <submittedName>
        <fullName evidence="1">Uncharacterized protein</fullName>
    </submittedName>
</protein>
<gene>
    <name evidence="1" type="ORF">BTUL_0010g00840</name>
</gene>
<comment type="caution">
    <text evidence="1">The sequence shown here is derived from an EMBL/GenBank/DDBJ whole genome shotgun (WGS) entry which is preliminary data.</text>
</comment>
<reference evidence="1 2" key="1">
    <citation type="submission" date="2017-12" db="EMBL/GenBank/DDBJ databases">
        <title>Comparative genomics of Botrytis spp.</title>
        <authorList>
            <person name="Valero-Jimenez C.A."/>
            <person name="Tapia P."/>
            <person name="Veloso J."/>
            <person name="Silva-Moreno E."/>
            <person name="Staats M."/>
            <person name="Valdes J.H."/>
            <person name="Van Kan J.A.L."/>
        </authorList>
    </citation>
    <scope>NUCLEOTIDE SEQUENCE [LARGE SCALE GENOMIC DNA]</scope>
    <source>
        <strain evidence="1 2">Bt9001</strain>
    </source>
</reference>
<organism evidence="1 2">
    <name type="scientific">Botrytis tulipae</name>
    <dbReference type="NCBI Taxonomy" id="87230"/>
    <lineage>
        <taxon>Eukaryota</taxon>
        <taxon>Fungi</taxon>
        <taxon>Dikarya</taxon>
        <taxon>Ascomycota</taxon>
        <taxon>Pezizomycotina</taxon>
        <taxon>Leotiomycetes</taxon>
        <taxon>Helotiales</taxon>
        <taxon>Sclerotiniaceae</taxon>
        <taxon>Botrytis</taxon>
    </lineage>
</organism>
<name>A0A4Z1F1E3_9HELO</name>
<keyword evidence="2" id="KW-1185">Reference proteome</keyword>
<evidence type="ECO:0000313" key="2">
    <source>
        <dbReference type="Proteomes" id="UP000297777"/>
    </source>
</evidence>
<accession>A0A4Z1F1E3</accession>
<evidence type="ECO:0000313" key="1">
    <source>
        <dbReference type="EMBL" id="TGO18414.1"/>
    </source>
</evidence>
<sequence length="135" mass="15914">MPNLQQQQRNRRAQLHAIREEQNWLRTMQRTYLGLAMTQYARELILERRNRNYRREIQQDQTPRLNITLASRSLILTTTEPHLQKVLAYILIFVFGSDSFVGLKAKDSQHSRIGWDCQVYRKKAENRGVGGMLDG</sequence>
<dbReference type="Proteomes" id="UP000297777">
    <property type="component" value="Unassembled WGS sequence"/>
</dbReference>